<dbReference type="PIRSF" id="PIRSF016184">
    <property type="entry name" value="PhzC_PhzF"/>
    <property type="match status" value="1"/>
</dbReference>
<evidence type="ECO:0000313" key="2">
    <source>
        <dbReference type="EMBL" id="MFM0641840.1"/>
    </source>
</evidence>
<keyword evidence="3" id="KW-1185">Reference proteome</keyword>
<dbReference type="PANTHER" id="PTHR13774:SF32">
    <property type="entry name" value="ANTISENSE-ENHANCING SEQUENCE 1"/>
    <property type="match status" value="1"/>
</dbReference>
<proteinExistence type="inferred from homology"/>
<dbReference type="Pfam" id="PF02567">
    <property type="entry name" value="PhzC-PhzF"/>
    <property type="match status" value="1"/>
</dbReference>
<dbReference type="Gene3D" id="3.10.310.10">
    <property type="entry name" value="Diaminopimelate Epimerase, Chain A, domain 1"/>
    <property type="match status" value="2"/>
</dbReference>
<comment type="similarity">
    <text evidence="1">Belongs to the PhzF family.</text>
</comment>
<dbReference type="Proteomes" id="UP001629432">
    <property type="component" value="Unassembled WGS sequence"/>
</dbReference>
<evidence type="ECO:0000313" key="3">
    <source>
        <dbReference type="Proteomes" id="UP001629432"/>
    </source>
</evidence>
<dbReference type="PANTHER" id="PTHR13774">
    <property type="entry name" value="PHENAZINE BIOSYNTHESIS PROTEIN"/>
    <property type="match status" value="1"/>
</dbReference>
<dbReference type="SUPFAM" id="SSF54506">
    <property type="entry name" value="Diaminopimelate epimerase-like"/>
    <property type="match status" value="1"/>
</dbReference>
<comment type="caution">
    <text evidence="2">The sequence shown here is derived from an EMBL/GenBank/DDBJ whole genome shotgun (WGS) entry which is preliminary data.</text>
</comment>
<dbReference type="NCBIfam" id="TIGR00654">
    <property type="entry name" value="PhzF_family"/>
    <property type="match status" value="1"/>
</dbReference>
<dbReference type="EMBL" id="JAQQCF010000050">
    <property type="protein sequence ID" value="MFM0641840.1"/>
    <property type="molecule type" value="Genomic_DNA"/>
</dbReference>
<name>A0ABW9E365_9BURK</name>
<protein>
    <submittedName>
        <fullName evidence="2">PhzF family phenazine biosynthesis protein</fullName>
    </submittedName>
</protein>
<evidence type="ECO:0000256" key="1">
    <source>
        <dbReference type="ARBA" id="ARBA00008270"/>
    </source>
</evidence>
<gene>
    <name evidence="2" type="ORF">PQQ63_34695</name>
</gene>
<dbReference type="RefSeq" id="WP_408340430.1">
    <property type="nucleotide sequence ID" value="NZ_JAQQCF010000050.1"/>
</dbReference>
<reference evidence="2 3" key="1">
    <citation type="journal article" date="2024" name="Chem. Sci.">
        <title>Discovery of megapolipeptins by genome mining of a Burkholderiales bacteria collection.</title>
        <authorList>
            <person name="Paulo B.S."/>
            <person name="Recchia M.J.J."/>
            <person name="Lee S."/>
            <person name="Fergusson C.H."/>
            <person name="Romanowski S.B."/>
            <person name="Hernandez A."/>
            <person name="Krull N."/>
            <person name="Liu D.Y."/>
            <person name="Cavanagh H."/>
            <person name="Bos A."/>
            <person name="Gray C.A."/>
            <person name="Murphy B.T."/>
            <person name="Linington R.G."/>
            <person name="Eustaquio A.S."/>
        </authorList>
    </citation>
    <scope>NUCLEOTIDE SEQUENCE [LARGE SCALE GENOMIC DNA]</scope>
    <source>
        <strain evidence="2 3">RL17-338-BIC-A</strain>
    </source>
</reference>
<organism evidence="2 3">
    <name type="scientific">Paraburkholderia metrosideri</name>
    <dbReference type="NCBI Taxonomy" id="580937"/>
    <lineage>
        <taxon>Bacteria</taxon>
        <taxon>Pseudomonadati</taxon>
        <taxon>Pseudomonadota</taxon>
        <taxon>Betaproteobacteria</taxon>
        <taxon>Burkholderiales</taxon>
        <taxon>Burkholderiaceae</taxon>
        <taxon>Paraburkholderia</taxon>
    </lineage>
</organism>
<accession>A0ABW9E365</accession>
<dbReference type="InterPro" id="IPR003719">
    <property type="entry name" value="Phenazine_PhzF-like"/>
</dbReference>
<sequence>MDLQFKRVDVFAERPFMGNPVIVIFDAIHLDDEHMRQIAGSAMLSQTTFILPATLQTADYRVRTFSPERELPFTRHATIGTAHALLEAGLVRAKNGHLTQECSAGRVRIDVSNGESTQRIVSVALPEVRFKTPPDAWIVELQRLLGDSLARGAPVKLLDVGTKWIVAQLKDAQTIRALEHNHALISNLAIRLGSAHFALFGCYDEGSSDNVEVRTYAQGHSAPECPVSENGMASVAAYIQRHGLDLALGPSFVSCVKSGGGQHARVHVDIAPGGTIRIGGNSVTSADGCIYVT</sequence>